<reference evidence="4 5" key="1">
    <citation type="journal article" date="2023" name="G3 (Bethesda)">
        <title>A chromosome-level genome assembly of Zasmidium syzygii isolated from banana leaves.</title>
        <authorList>
            <person name="van Westerhoven A.C."/>
            <person name="Mehrabi R."/>
            <person name="Talebi R."/>
            <person name="Steentjes M.B.F."/>
            <person name="Corcolon B."/>
            <person name="Chong P.A."/>
            <person name="Kema G.H.J."/>
            <person name="Seidl M.F."/>
        </authorList>
    </citation>
    <scope>NUCLEOTIDE SEQUENCE [LARGE SCALE GENOMIC DNA]</scope>
    <source>
        <strain evidence="4 5">P124</strain>
    </source>
</reference>
<keyword evidence="1" id="KW-0479">Metal-binding</keyword>
<protein>
    <recommendedName>
        <fullName evidence="3">C2H2-type domain-containing protein</fullName>
    </recommendedName>
</protein>
<proteinExistence type="predicted"/>
<organism evidence="4 5">
    <name type="scientific">Zasmidium cellare</name>
    <name type="common">Wine cellar mold</name>
    <name type="synonym">Racodium cellare</name>
    <dbReference type="NCBI Taxonomy" id="395010"/>
    <lineage>
        <taxon>Eukaryota</taxon>
        <taxon>Fungi</taxon>
        <taxon>Dikarya</taxon>
        <taxon>Ascomycota</taxon>
        <taxon>Pezizomycotina</taxon>
        <taxon>Dothideomycetes</taxon>
        <taxon>Dothideomycetidae</taxon>
        <taxon>Mycosphaerellales</taxon>
        <taxon>Mycosphaerellaceae</taxon>
        <taxon>Zasmidium</taxon>
    </lineage>
</organism>
<dbReference type="Proteomes" id="UP001305779">
    <property type="component" value="Unassembled WGS sequence"/>
</dbReference>
<feature type="domain" description="C2H2-type" evidence="3">
    <location>
        <begin position="205"/>
        <end position="232"/>
    </location>
</feature>
<keyword evidence="1" id="KW-0862">Zinc</keyword>
<dbReference type="PROSITE" id="PS50157">
    <property type="entry name" value="ZINC_FINGER_C2H2_2"/>
    <property type="match status" value="1"/>
</dbReference>
<gene>
    <name evidence="4" type="ORF">PRZ48_008638</name>
</gene>
<feature type="compositionally biased region" description="Polar residues" evidence="2">
    <location>
        <begin position="1"/>
        <end position="13"/>
    </location>
</feature>
<evidence type="ECO:0000313" key="5">
    <source>
        <dbReference type="Proteomes" id="UP001305779"/>
    </source>
</evidence>
<name>A0ABR0EG07_ZASCE</name>
<keyword evidence="5" id="KW-1185">Reference proteome</keyword>
<keyword evidence="1" id="KW-0863">Zinc-finger</keyword>
<dbReference type="EMBL" id="JAXOVC010000006">
    <property type="protein sequence ID" value="KAK4500449.1"/>
    <property type="molecule type" value="Genomic_DNA"/>
</dbReference>
<feature type="compositionally biased region" description="Low complexity" evidence="2">
    <location>
        <begin position="44"/>
        <end position="54"/>
    </location>
</feature>
<feature type="region of interest" description="Disordered" evidence="2">
    <location>
        <begin position="44"/>
        <end position="73"/>
    </location>
</feature>
<feature type="region of interest" description="Disordered" evidence="2">
    <location>
        <begin position="1"/>
        <end position="27"/>
    </location>
</feature>
<accession>A0ABR0EG07</accession>
<evidence type="ECO:0000256" key="1">
    <source>
        <dbReference type="PROSITE-ProRule" id="PRU00042"/>
    </source>
</evidence>
<dbReference type="InterPro" id="IPR013087">
    <property type="entry name" value="Znf_C2H2_type"/>
</dbReference>
<comment type="caution">
    <text evidence="4">The sequence shown here is derived from an EMBL/GenBank/DDBJ whole genome shotgun (WGS) entry which is preliminary data.</text>
</comment>
<evidence type="ECO:0000256" key="2">
    <source>
        <dbReference type="SAM" id="MobiDB-lite"/>
    </source>
</evidence>
<sequence>MQASEVEQSQPARASSDDGLANERDKSVGALIVTTNESLASLLSLTPCSPSSSPHRSAKEAEEEEPTFKNHGVGSWRGREWTAVCSNSYTVATATIVIDGLGTRMNYAWFVEDLTCSYLTDLFQHRQVHLPAAHECFKCTNQYRKYSDMISHIEYGCGGIDAEDLNKTAAMIYQWKKILDPDYRDELIGMRADYGRDWNHEGQPWKCPNCGKWFKKLSALFQHAWSRYGPDEEDEGVFGKLKHWLWLRHG</sequence>
<evidence type="ECO:0000259" key="3">
    <source>
        <dbReference type="PROSITE" id="PS50157"/>
    </source>
</evidence>
<evidence type="ECO:0000313" key="4">
    <source>
        <dbReference type="EMBL" id="KAK4500449.1"/>
    </source>
</evidence>